<dbReference type="InterPro" id="IPR010982">
    <property type="entry name" value="Lambda_DNA-bd_dom_sf"/>
</dbReference>
<dbReference type="Proteomes" id="UP000555003">
    <property type="component" value="Unassembled WGS sequence"/>
</dbReference>
<dbReference type="SUPFAM" id="SSF47413">
    <property type="entry name" value="lambda repressor-like DNA-binding domains"/>
    <property type="match status" value="1"/>
</dbReference>
<dbReference type="PROSITE" id="PS50932">
    <property type="entry name" value="HTH_LACI_2"/>
    <property type="match status" value="1"/>
</dbReference>
<dbReference type="PANTHER" id="PTHR30146">
    <property type="entry name" value="LACI-RELATED TRANSCRIPTIONAL REPRESSOR"/>
    <property type="match status" value="1"/>
</dbReference>
<dbReference type="SMART" id="SM00354">
    <property type="entry name" value="HTH_LACI"/>
    <property type="match status" value="1"/>
</dbReference>
<dbReference type="CDD" id="cd06267">
    <property type="entry name" value="PBP1_LacI_sugar_binding-like"/>
    <property type="match status" value="1"/>
</dbReference>
<dbReference type="EMBL" id="JACJIS010000001">
    <property type="protein sequence ID" value="MBA9072953.1"/>
    <property type="molecule type" value="Genomic_DNA"/>
</dbReference>
<evidence type="ECO:0000313" key="5">
    <source>
        <dbReference type="EMBL" id="MBA9072953.1"/>
    </source>
</evidence>
<dbReference type="InterPro" id="IPR046335">
    <property type="entry name" value="LacI/GalR-like_sensor"/>
</dbReference>
<evidence type="ECO:0000313" key="6">
    <source>
        <dbReference type="Proteomes" id="UP000555003"/>
    </source>
</evidence>
<dbReference type="PANTHER" id="PTHR30146:SF109">
    <property type="entry name" value="HTH-TYPE TRANSCRIPTIONAL REGULATOR GALS"/>
    <property type="match status" value="1"/>
</dbReference>
<organism evidence="5 6">
    <name type="scientific">Flavobacterium gossypii</name>
    <dbReference type="NCBI Taxonomy" id="1646119"/>
    <lineage>
        <taxon>Bacteria</taxon>
        <taxon>Pseudomonadati</taxon>
        <taxon>Bacteroidota</taxon>
        <taxon>Flavobacteriia</taxon>
        <taxon>Flavobacteriales</taxon>
        <taxon>Flavobacteriaceae</taxon>
        <taxon>Flavobacterium</taxon>
    </lineage>
</organism>
<proteinExistence type="predicted"/>
<accession>A0ABR6DNE8</accession>
<evidence type="ECO:0000256" key="3">
    <source>
        <dbReference type="ARBA" id="ARBA00023163"/>
    </source>
</evidence>
<dbReference type="Pfam" id="PF00356">
    <property type="entry name" value="LacI"/>
    <property type="match status" value="1"/>
</dbReference>
<keyword evidence="2" id="KW-0238">DNA-binding</keyword>
<evidence type="ECO:0000256" key="1">
    <source>
        <dbReference type="ARBA" id="ARBA00023015"/>
    </source>
</evidence>
<dbReference type="CDD" id="cd01392">
    <property type="entry name" value="HTH_LacI"/>
    <property type="match status" value="1"/>
</dbReference>
<dbReference type="Gene3D" id="3.40.50.2300">
    <property type="match status" value="2"/>
</dbReference>
<reference evidence="5 6" key="1">
    <citation type="submission" date="2020-08" db="EMBL/GenBank/DDBJ databases">
        <title>Genomic Encyclopedia of Type Strains, Phase IV (KMG-IV): sequencing the most valuable type-strain genomes for metagenomic binning, comparative biology and taxonomic classification.</title>
        <authorList>
            <person name="Goeker M."/>
        </authorList>
    </citation>
    <scope>NUCLEOTIDE SEQUENCE [LARGE SCALE GENOMIC DNA]</scope>
    <source>
        <strain evidence="5 6">DSM 100397</strain>
    </source>
</reference>
<keyword evidence="6" id="KW-1185">Reference proteome</keyword>
<dbReference type="InterPro" id="IPR000843">
    <property type="entry name" value="HTH_LacI"/>
</dbReference>
<dbReference type="Gene3D" id="1.10.260.40">
    <property type="entry name" value="lambda repressor-like DNA-binding domains"/>
    <property type="match status" value="1"/>
</dbReference>
<dbReference type="SUPFAM" id="SSF53822">
    <property type="entry name" value="Periplasmic binding protein-like I"/>
    <property type="match status" value="1"/>
</dbReference>
<keyword evidence="1" id="KW-0805">Transcription regulation</keyword>
<gene>
    <name evidence="5" type="ORF">GGR22_001079</name>
</gene>
<name>A0ABR6DNE8_9FLAO</name>
<feature type="domain" description="HTH lacI-type" evidence="4">
    <location>
        <begin position="6"/>
        <end position="60"/>
    </location>
</feature>
<protein>
    <submittedName>
        <fullName evidence="5">LacI family transcriptional regulator</fullName>
    </submittedName>
</protein>
<keyword evidence="3" id="KW-0804">Transcription</keyword>
<dbReference type="InterPro" id="IPR028082">
    <property type="entry name" value="Peripla_BP_I"/>
</dbReference>
<comment type="caution">
    <text evidence="5">The sequence shown here is derived from an EMBL/GenBank/DDBJ whole genome shotgun (WGS) entry which is preliminary data.</text>
</comment>
<evidence type="ECO:0000259" key="4">
    <source>
        <dbReference type="PROSITE" id="PS50932"/>
    </source>
</evidence>
<evidence type="ECO:0000256" key="2">
    <source>
        <dbReference type="ARBA" id="ARBA00023125"/>
    </source>
</evidence>
<sequence>MMKPKATLKQIAKELNVSVSTVSKALSNSPEISEPTKIKIQEFAKLKNYKPNNIAINLKNRSTKTIGVIIPNILNPFFAKVFSGIEKMANEKGYNVITCISNESLKKEIHTMDMLSNGTIDGFILSISEETQKQQEFKHFKEIISEGIPIVMFDRISDEVNCDKVIVDDFDSSVNAVNHLITLGCRKIALLTSIDNLSVAKLRAQGYVKALNDNDITINKDLIIRTDNPDEFDFRLKDLIDNQEIDGIFGLDEHASTMAMKMAIKKGIKIPEELSVIGFADGVWSRRLTPSLSTISQHGIEIGEEAAKMLIEKLESKDEEYAYRTTVIKTELRQRDSTRKL</sequence>
<dbReference type="Pfam" id="PF13377">
    <property type="entry name" value="Peripla_BP_3"/>
    <property type="match status" value="1"/>
</dbReference>